<feature type="transmembrane region" description="Helical" evidence="1">
    <location>
        <begin position="265"/>
        <end position="282"/>
    </location>
</feature>
<name>A0A6N3FU42_STASI</name>
<evidence type="ECO:0000256" key="1">
    <source>
        <dbReference type="SAM" id="Phobius"/>
    </source>
</evidence>
<proteinExistence type="predicted"/>
<dbReference type="EMBL" id="CACRUO010000065">
    <property type="protein sequence ID" value="VYU55491.1"/>
    <property type="molecule type" value="Genomic_DNA"/>
</dbReference>
<organism evidence="2">
    <name type="scientific">Staphylococcus simulans</name>
    <dbReference type="NCBI Taxonomy" id="1286"/>
    <lineage>
        <taxon>Bacteria</taxon>
        <taxon>Bacillati</taxon>
        <taxon>Bacillota</taxon>
        <taxon>Bacilli</taxon>
        <taxon>Bacillales</taxon>
        <taxon>Staphylococcaceae</taxon>
        <taxon>Staphylococcus</taxon>
    </lineage>
</organism>
<feature type="transmembrane region" description="Helical" evidence="1">
    <location>
        <begin position="240"/>
        <end position="258"/>
    </location>
</feature>
<feature type="transmembrane region" description="Helical" evidence="1">
    <location>
        <begin position="288"/>
        <end position="304"/>
    </location>
</feature>
<gene>
    <name evidence="2" type="ORF">SSLFYP27_02645</name>
</gene>
<feature type="transmembrane region" description="Helical" evidence="1">
    <location>
        <begin position="212"/>
        <end position="234"/>
    </location>
</feature>
<accession>A0A6N3FU42</accession>
<feature type="transmembrane region" description="Helical" evidence="1">
    <location>
        <begin position="168"/>
        <end position="191"/>
    </location>
</feature>
<protein>
    <submittedName>
        <fullName evidence="2">Uncharacterized protein</fullName>
    </submittedName>
</protein>
<keyword evidence="1" id="KW-0472">Membrane</keyword>
<keyword evidence="1" id="KW-0812">Transmembrane</keyword>
<evidence type="ECO:0000313" key="2">
    <source>
        <dbReference type="EMBL" id="VYU55491.1"/>
    </source>
</evidence>
<feature type="transmembrane region" description="Helical" evidence="1">
    <location>
        <begin position="37"/>
        <end position="57"/>
    </location>
</feature>
<feature type="transmembrane region" description="Helical" evidence="1">
    <location>
        <begin position="141"/>
        <end position="162"/>
    </location>
</feature>
<keyword evidence="1" id="KW-1133">Transmembrane helix</keyword>
<sequence>MNLGVEKLKDKDTLLRSLNILVESLGNKKKNIQDLTAINILLIGFLLMLFLLSTFLVPLSPIIDILVLFVIAFGINFGNIIQGKNELFIPGKPIEVKFVSLINDVQNLLLYTYGKLILVVIIMTVLTTILMLILKPITQKRFFITIFNINLLALIIVIVAVYKVVLGPLLLGLVLLSIILIFQPVGTGKYYKILKRLYYLLITNSGFKVRPTPLKITLLILVILTIVTICHIYLPMVSKVIPITLSLSIIILVGSESLKKEVHKLTVKLLFYLLIIPVIIFSKSTESISIESILLATIAIYFSIERIITIAKKIENELREHNVHFNMNEYEDEYEKEKLIKELVPVAHLEHVALKEDEFVSQLVKYFHVRDEVAVNKLIDMYRKNNVYSHYDDLITSFLFILNYSDVDKKEQYKFLKGNLKFENQNLVLIDIIEKYFFLWDEFETNKNYKEMFEVLESYYALLSEEALEKLKEVKKKLQKKKKSKPNSVE</sequence>
<feature type="transmembrane region" description="Helical" evidence="1">
    <location>
        <begin position="62"/>
        <end position="81"/>
    </location>
</feature>
<dbReference type="AlphaFoldDB" id="A0A6N3FU42"/>
<reference evidence="2" key="1">
    <citation type="submission" date="2019-11" db="EMBL/GenBank/DDBJ databases">
        <authorList>
            <person name="Feng L."/>
        </authorList>
    </citation>
    <scope>NUCLEOTIDE SEQUENCE</scope>
    <source>
        <strain evidence="2">SsimulansLFYP27</strain>
    </source>
</reference>
<feature type="transmembrane region" description="Helical" evidence="1">
    <location>
        <begin position="116"/>
        <end position="134"/>
    </location>
</feature>